<evidence type="ECO:0000313" key="7">
    <source>
        <dbReference type="Proteomes" id="UP000749040"/>
    </source>
</evidence>
<keyword evidence="3" id="KW-0326">Glycosidase</keyword>
<dbReference type="SUPFAM" id="SSF51445">
    <property type="entry name" value="(Trans)glycosidases"/>
    <property type="match status" value="1"/>
</dbReference>
<organism evidence="6 7">
    <name type="scientific">Actinacidiphila acididurans</name>
    <dbReference type="NCBI Taxonomy" id="2784346"/>
    <lineage>
        <taxon>Bacteria</taxon>
        <taxon>Bacillati</taxon>
        <taxon>Actinomycetota</taxon>
        <taxon>Actinomycetes</taxon>
        <taxon>Kitasatosporales</taxon>
        <taxon>Streptomycetaceae</taxon>
        <taxon>Actinacidiphila</taxon>
    </lineage>
</organism>
<dbReference type="InterPro" id="IPR018077">
    <property type="entry name" value="Glyco_hydro_fam25_subgr"/>
</dbReference>
<evidence type="ECO:0000256" key="2">
    <source>
        <dbReference type="ARBA" id="ARBA00022801"/>
    </source>
</evidence>
<protein>
    <submittedName>
        <fullName evidence="6">Lysozyme</fullName>
    </submittedName>
</protein>
<proteinExistence type="inferred from homology"/>
<evidence type="ECO:0000313" key="6">
    <source>
        <dbReference type="EMBL" id="MBM9504175.1"/>
    </source>
</evidence>
<comment type="caution">
    <text evidence="6">The sequence shown here is derived from an EMBL/GenBank/DDBJ whole genome shotgun (WGS) entry which is preliminary data.</text>
</comment>
<name>A0ABS2TLG1_9ACTN</name>
<comment type="similarity">
    <text evidence="1">Belongs to the glycosyl hydrolase 25 family.</text>
</comment>
<evidence type="ECO:0000256" key="3">
    <source>
        <dbReference type="ARBA" id="ARBA00023295"/>
    </source>
</evidence>
<accession>A0ABS2TLG1</accession>
<dbReference type="InterPro" id="IPR002053">
    <property type="entry name" value="Glyco_hydro_25"/>
</dbReference>
<dbReference type="PANTHER" id="PTHR34135">
    <property type="entry name" value="LYSOZYME"/>
    <property type="match status" value="1"/>
</dbReference>
<keyword evidence="5" id="KW-0732">Signal</keyword>
<evidence type="ECO:0000256" key="5">
    <source>
        <dbReference type="SAM" id="SignalP"/>
    </source>
</evidence>
<dbReference type="PANTHER" id="PTHR34135:SF2">
    <property type="entry name" value="LYSOZYME"/>
    <property type="match status" value="1"/>
</dbReference>
<dbReference type="SMART" id="SM00641">
    <property type="entry name" value="Glyco_25"/>
    <property type="match status" value="1"/>
</dbReference>
<dbReference type="Pfam" id="PF01183">
    <property type="entry name" value="Glyco_hydro_25"/>
    <property type="match status" value="1"/>
</dbReference>
<gene>
    <name evidence="6" type="ORF">ITX44_06420</name>
</gene>
<evidence type="ECO:0000256" key="4">
    <source>
        <dbReference type="SAM" id="MobiDB-lite"/>
    </source>
</evidence>
<reference evidence="6 7" key="1">
    <citation type="submission" date="2021-01" db="EMBL/GenBank/DDBJ databases">
        <title>Streptomyces acididurans sp. nov., isolated from a peat swamp forest soil.</title>
        <authorList>
            <person name="Chantavorakit T."/>
            <person name="Duangmal K."/>
        </authorList>
    </citation>
    <scope>NUCLEOTIDE SEQUENCE [LARGE SCALE GENOMIC DNA]</scope>
    <source>
        <strain evidence="6 7">KK5PA1</strain>
    </source>
</reference>
<sequence length="297" mass="31580">MNRSRFAGPRLRRGAIAAATAAVLALLTTMTGAADARTAEPPMPSGPRVPDGQAYMGVGTRIHEGWEKAGESGTPTPRSQTDGVQGIDVSHWQGTINWTSVHSAGMQFAWIKATEGTSSRDSSFAANYLNAYHAGVIRGAYHFARPDLSGGSTQAAWFAANGGAWSADGLTLPGVLDIEYNPYGASCYGLSTSAMRTWVSDFYTAYKARTGRDVVVYTNAGWWNTCTGSWTGMSGKSPLWVAHWTTAASPTLPSGFPYWTVWQYDDGGTVSGITGAVDRDKFNGTSSRLLALANNTP</sequence>
<dbReference type="PROSITE" id="PS51904">
    <property type="entry name" value="GLYCOSYL_HYDROL_F25_2"/>
    <property type="match status" value="1"/>
</dbReference>
<keyword evidence="7" id="KW-1185">Reference proteome</keyword>
<feature type="region of interest" description="Disordered" evidence="4">
    <location>
        <begin position="36"/>
        <end position="55"/>
    </location>
</feature>
<dbReference type="EMBL" id="JADKYB010000003">
    <property type="protein sequence ID" value="MBM9504175.1"/>
    <property type="molecule type" value="Genomic_DNA"/>
</dbReference>
<dbReference type="Gene3D" id="3.20.20.80">
    <property type="entry name" value="Glycosidases"/>
    <property type="match status" value="1"/>
</dbReference>
<dbReference type="Proteomes" id="UP000749040">
    <property type="component" value="Unassembled WGS sequence"/>
</dbReference>
<dbReference type="InterPro" id="IPR017853">
    <property type="entry name" value="GH"/>
</dbReference>
<feature type="chain" id="PRO_5046188369" evidence="5">
    <location>
        <begin position="34"/>
        <end position="297"/>
    </location>
</feature>
<keyword evidence="2" id="KW-0378">Hydrolase</keyword>
<evidence type="ECO:0000256" key="1">
    <source>
        <dbReference type="ARBA" id="ARBA00010646"/>
    </source>
</evidence>
<feature type="signal peptide" evidence="5">
    <location>
        <begin position="1"/>
        <end position="33"/>
    </location>
</feature>